<organism evidence="2 3">
    <name type="scientific">Sclerotinia sclerotiorum (strain ATCC 18683 / 1980 / Ss-1)</name>
    <name type="common">White mold</name>
    <name type="synonym">Whetzelinia sclerotiorum</name>
    <dbReference type="NCBI Taxonomy" id="665079"/>
    <lineage>
        <taxon>Eukaryota</taxon>
        <taxon>Fungi</taxon>
        <taxon>Dikarya</taxon>
        <taxon>Ascomycota</taxon>
        <taxon>Pezizomycotina</taxon>
        <taxon>Leotiomycetes</taxon>
        <taxon>Helotiales</taxon>
        <taxon>Sclerotiniaceae</taxon>
        <taxon>Sclerotinia</taxon>
    </lineage>
</organism>
<evidence type="ECO:0000256" key="1">
    <source>
        <dbReference type="SAM" id="MobiDB-lite"/>
    </source>
</evidence>
<dbReference type="AlphaFoldDB" id="A7EB12"/>
<name>A7EB12_SCLS1</name>
<sequence>MRVSEGHPIPARNSSKLASPSTPPGVVTLQKSNGTKTHGDMQLHPCKIRNCDEHRFLVIPCKNVLNSKGL</sequence>
<feature type="region of interest" description="Disordered" evidence="1">
    <location>
        <begin position="1"/>
        <end position="41"/>
    </location>
</feature>
<dbReference type="EMBL" id="CH476623">
    <property type="protein sequence ID" value="EDN99640.1"/>
    <property type="molecule type" value="Genomic_DNA"/>
</dbReference>
<dbReference type="InParanoid" id="A7EB12"/>
<dbReference type="RefSeq" id="XP_001596278.1">
    <property type="nucleotide sequence ID" value="XM_001596228.1"/>
</dbReference>
<protein>
    <submittedName>
        <fullName evidence="2">Uncharacterized protein</fullName>
    </submittedName>
</protein>
<evidence type="ECO:0000313" key="2">
    <source>
        <dbReference type="EMBL" id="EDN99640.1"/>
    </source>
</evidence>
<gene>
    <name evidence="2" type="ORF">SS1G_02498</name>
</gene>
<keyword evidence="3" id="KW-1185">Reference proteome</keyword>
<dbReference type="GeneID" id="5492636"/>
<dbReference type="HOGENOM" id="CLU_2759324_0_0_1"/>
<reference evidence="3" key="1">
    <citation type="journal article" date="2011" name="PLoS Genet.">
        <title>Genomic analysis of the necrotrophic fungal pathogens Sclerotinia sclerotiorum and Botrytis cinerea.</title>
        <authorList>
            <person name="Amselem J."/>
            <person name="Cuomo C.A."/>
            <person name="van Kan J.A."/>
            <person name="Viaud M."/>
            <person name="Benito E.P."/>
            <person name="Couloux A."/>
            <person name="Coutinho P.M."/>
            <person name="de Vries R.P."/>
            <person name="Dyer P.S."/>
            <person name="Fillinger S."/>
            <person name="Fournier E."/>
            <person name="Gout L."/>
            <person name="Hahn M."/>
            <person name="Kohn L."/>
            <person name="Lapalu N."/>
            <person name="Plummer K.M."/>
            <person name="Pradier J.M."/>
            <person name="Quevillon E."/>
            <person name="Sharon A."/>
            <person name="Simon A."/>
            <person name="ten Have A."/>
            <person name="Tudzynski B."/>
            <person name="Tudzynski P."/>
            <person name="Wincker P."/>
            <person name="Andrew M."/>
            <person name="Anthouard V."/>
            <person name="Beever R.E."/>
            <person name="Beffa R."/>
            <person name="Benoit I."/>
            <person name="Bouzid O."/>
            <person name="Brault B."/>
            <person name="Chen Z."/>
            <person name="Choquer M."/>
            <person name="Collemare J."/>
            <person name="Cotton P."/>
            <person name="Danchin E.G."/>
            <person name="Da Silva C."/>
            <person name="Gautier A."/>
            <person name="Giraud C."/>
            <person name="Giraud T."/>
            <person name="Gonzalez C."/>
            <person name="Grossetete S."/>
            <person name="Guldener U."/>
            <person name="Henrissat B."/>
            <person name="Howlett B.J."/>
            <person name="Kodira C."/>
            <person name="Kretschmer M."/>
            <person name="Lappartient A."/>
            <person name="Leroch M."/>
            <person name="Levis C."/>
            <person name="Mauceli E."/>
            <person name="Neuveglise C."/>
            <person name="Oeser B."/>
            <person name="Pearson M."/>
            <person name="Poulain J."/>
            <person name="Poussereau N."/>
            <person name="Quesneville H."/>
            <person name="Rascle C."/>
            <person name="Schumacher J."/>
            <person name="Segurens B."/>
            <person name="Sexton A."/>
            <person name="Silva E."/>
            <person name="Sirven C."/>
            <person name="Soanes D.M."/>
            <person name="Talbot N.J."/>
            <person name="Templeton M."/>
            <person name="Yandava C."/>
            <person name="Yarden O."/>
            <person name="Zeng Q."/>
            <person name="Rollins J.A."/>
            <person name="Lebrun M.H."/>
            <person name="Dickman M."/>
        </authorList>
    </citation>
    <scope>NUCLEOTIDE SEQUENCE [LARGE SCALE GENOMIC DNA]</scope>
    <source>
        <strain evidence="3">ATCC 18683 / 1980 / Ss-1</strain>
    </source>
</reference>
<evidence type="ECO:0000313" key="3">
    <source>
        <dbReference type="Proteomes" id="UP000001312"/>
    </source>
</evidence>
<accession>A7EB12</accession>
<proteinExistence type="predicted"/>
<dbReference type="KEGG" id="ssl:SS1G_02498"/>
<dbReference type="Proteomes" id="UP000001312">
    <property type="component" value="Unassembled WGS sequence"/>
</dbReference>